<evidence type="ECO:0000313" key="4">
    <source>
        <dbReference type="Proteomes" id="UP000015104"/>
    </source>
</evidence>
<feature type="region of interest" description="Disordered" evidence="1">
    <location>
        <begin position="516"/>
        <end position="591"/>
    </location>
</feature>
<keyword evidence="2" id="KW-0472">Membrane</keyword>
<gene>
    <name evidence="3" type="primary">107360786</name>
</gene>
<evidence type="ECO:0000256" key="2">
    <source>
        <dbReference type="SAM" id="Phobius"/>
    </source>
</evidence>
<evidence type="ECO:0008006" key="5">
    <source>
        <dbReference type="Google" id="ProtNLM"/>
    </source>
</evidence>
<dbReference type="OrthoDB" id="543859at2759"/>
<feature type="transmembrane region" description="Helical" evidence="2">
    <location>
        <begin position="377"/>
        <end position="404"/>
    </location>
</feature>
<dbReference type="KEGG" id="tut:107360786"/>
<reference evidence="4" key="1">
    <citation type="submission" date="2011-08" db="EMBL/GenBank/DDBJ databases">
        <authorList>
            <person name="Rombauts S."/>
        </authorList>
    </citation>
    <scope>NUCLEOTIDE SEQUENCE</scope>
    <source>
        <strain evidence="4">London</strain>
    </source>
</reference>
<dbReference type="Proteomes" id="UP000015104">
    <property type="component" value="Unassembled WGS sequence"/>
</dbReference>
<dbReference type="Pfam" id="PF04087">
    <property type="entry name" value="DUF389"/>
    <property type="match status" value="1"/>
</dbReference>
<sequence>MAKDAVWIIVTIPKKEYEKILNEKNYHKKSRHEGMLQIKSFPDEEPMEKQLESILQSLGIESPTWVPDKTGNRYHIYFSADLYENDYIINRLREIGIGVRKETSLGYLPFGLFWSTDDDLNDPDLNNLTIYGLNKEENRLKKAQKDFLKSVTSRLTVAQVVEGVRSGASLTFDFVAYTTFAGFIAAAGLLNNSPVDIAAAMMIEPIMATVMAICFGSIIHDRGLAKLGAINLIIVLLICIVIGFFYGLVFMTWSTAWDPPPEGVWPTPEMEVRGTWRALIYGLLQAMGAGGAVAITLLNDAQCPLVGVAVASTFLPPHINTGLLWAYACHLQWRGMAQDFITYNSTSTGQLVTLKPAWRPQEKYTVHYYEDMRYETIALGGVSLLLTYVNVVGMIFVAYIMLWLKQVVPMGKMDSNKRFFKEDIGVARYYNRKSMAVTTDDVMGKRILEEWANIAGLDPNQLLSTKPEARVTQLQTLKDLISDVENDDVYQSVTKGAIGRPDQGPNLLRRLTQATIHGSRRSSISQGATNPAFKGDSELGLPVKSKRGYTINPSRRSSRLESENNNETIHSESSFGRGLRPVEMEPHGRRKSSVALRRQLQETDHSPFSIWPANSPRPMGRFEVAEVRRRMSSLRLPTISDPLEVHRESIAATQLINIIP</sequence>
<keyword evidence="4" id="KW-1185">Reference proteome</keyword>
<dbReference type="InterPro" id="IPR005240">
    <property type="entry name" value="DUF389"/>
</dbReference>
<feature type="transmembrane region" description="Helical" evidence="2">
    <location>
        <begin position="174"/>
        <end position="191"/>
    </location>
</feature>
<evidence type="ECO:0000256" key="1">
    <source>
        <dbReference type="SAM" id="MobiDB-lite"/>
    </source>
</evidence>
<accession>T1K3V1</accession>
<organism evidence="3 4">
    <name type="scientific">Tetranychus urticae</name>
    <name type="common">Two-spotted spider mite</name>
    <dbReference type="NCBI Taxonomy" id="32264"/>
    <lineage>
        <taxon>Eukaryota</taxon>
        <taxon>Metazoa</taxon>
        <taxon>Ecdysozoa</taxon>
        <taxon>Arthropoda</taxon>
        <taxon>Chelicerata</taxon>
        <taxon>Arachnida</taxon>
        <taxon>Acari</taxon>
        <taxon>Acariformes</taxon>
        <taxon>Trombidiformes</taxon>
        <taxon>Prostigmata</taxon>
        <taxon>Eleutherengona</taxon>
        <taxon>Raphignathae</taxon>
        <taxon>Tetranychoidea</taxon>
        <taxon>Tetranychidae</taxon>
        <taxon>Tetranychus</taxon>
    </lineage>
</organism>
<feature type="transmembrane region" description="Helical" evidence="2">
    <location>
        <begin position="230"/>
        <end position="256"/>
    </location>
</feature>
<dbReference type="eggNOG" id="ENOG502QWS6">
    <property type="taxonomic scope" value="Eukaryota"/>
</dbReference>
<dbReference type="HOGENOM" id="CLU_030133_0_0_1"/>
<dbReference type="PANTHER" id="PTHR20992:SF9">
    <property type="entry name" value="AT15442P-RELATED"/>
    <property type="match status" value="1"/>
</dbReference>
<feature type="transmembrane region" description="Helical" evidence="2">
    <location>
        <begin position="276"/>
        <end position="298"/>
    </location>
</feature>
<protein>
    <recommendedName>
        <fullName evidence="5">DUF389 domain-containing protein</fullName>
    </recommendedName>
</protein>
<dbReference type="PANTHER" id="PTHR20992">
    <property type="entry name" value="AT15442P-RELATED"/>
    <property type="match status" value="1"/>
</dbReference>
<feature type="compositionally biased region" description="Polar residues" evidence="1">
    <location>
        <begin position="516"/>
        <end position="529"/>
    </location>
</feature>
<dbReference type="AlphaFoldDB" id="T1K3V1"/>
<dbReference type="EMBL" id="CAEY01001560">
    <property type="status" value="NOT_ANNOTATED_CDS"/>
    <property type="molecule type" value="Genomic_DNA"/>
</dbReference>
<keyword evidence="2" id="KW-1133">Transmembrane helix</keyword>
<feature type="transmembrane region" description="Helical" evidence="2">
    <location>
        <begin position="197"/>
        <end position="218"/>
    </location>
</feature>
<reference evidence="3" key="2">
    <citation type="submission" date="2015-06" db="UniProtKB">
        <authorList>
            <consortium name="EnsemblMetazoa"/>
        </authorList>
    </citation>
    <scope>IDENTIFICATION</scope>
</reference>
<name>T1K3V1_TETUR</name>
<dbReference type="EnsemblMetazoa" id="tetur05g00340.1">
    <property type="protein sequence ID" value="tetur05g00340.1"/>
    <property type="gene ID" value="tetur05g00340"/>
</dbReference>
<proteinExistence type="predicted"/>
<evidence type="ECO:0000313" key="3">
    <source>
        <dbReference type="EnsemblMetazoa" id="tetur05g00340.1"/>
    </source>
</evidence>
<dbReference type="OMA" id="VEMEPHG"/>
<keyword evidence="2" id="KW-0812">Transmembrane</keyword>